<comment type="caution">
    <text evidence="1">The sequence shown here is derived from an EMBL/GenBank/DDBJ whole genome shotgun (WGS) entry which is preliminary data.</text>
</comment>
<evidence type="ECO:0000313" key="1">
    <source>
        <dbReference type="EMBL" id="OQE29462.1"/>
    </source>
</evidence>
<dbReference type="EMBL" id="MLKD01000002">
    <property type="protein sequence ID" value="OQE29462.1"/>
    <property type="molecule type" value="Genomic_DNA"/>
</dbReference>
<keyword evidence="2" id="KW-1185">Reference proteome</keyword>
<evidence type="ECO:0000313" key="2">
    <source>
        <dbReference type="Proteomes" id="UP000191285"/>
    </source>
</evidence>
<organism evidence="1 2">
    <name type="scientific">Penicillium steckii</name>
    <dbReference type="NCBI Taxonomy" id="303698"/>
    <lineage>
        <taxon>Eukaryota</taxon>
        <taxon>Fungi</taxon>
        <taxon>Dikarya</taxon>
        <taxon>Ascomycota</taxon>
        <taxon>Pezizomycotina</taxon>
        <taxon>Eurotiomycetes</taxon>
        <taxon>Eurotiomycetidae</taxon>
        <taxon>Eurotiales</taxon>
        <taxon>Aspergillaceae</taxon>
        <taxon>Penicillium</taxon>
    </lineage>
</organism>
<proteinExistence type="predicted"/>
<dbReference type="AlphaFoldDB" id="A0A1V6TSU4"/>
<dbReference type="STRING" id="303698.A0A1V6TSU4"/>
<name>A0A1V6TSU4_9EURO</name>
<protein>
    <submittedName>
        <fullName evidence="1">Uncharacterized protein</fullName>
    </submittedName>
</protein>
<sequence>METFRLFGDLRLEDPADFLTIDRQLELANTMPLIEALEISWRLEEAFERFQKEELAAWEEHHVRRSIHFLIRPAGQLNARVACHLYNPTFYTADPYNRTIEDISNCSIQQVVKAGFSSDDCFLFDHLARRDLSHYCDRFYPPKIREIHENFMLEMRDNMEAKVEVCWGARVENRMRQILKLRSFPLWGRRYKDVKLFLEMTNDEATVKRFILFVRHPASYLYFSSSPDNRERQAQICRQQDSLLSVAASLGQIQIPAHFYESSPLVFTKPPLSQVQLKIRRDMEARAREELASVAGSKAALFFLKEGHGRIPLDADIESDEANISPMIHSIGAEDRGEEDDEELRMARQEAIVTFKERLNSIMARFTECHPRLQIEHQSINILLDTLECSDLNGIDSWNELPGDLVKLFEDQDGLKIRQRAISSREGLERAYQLLHCQGSPEYLSLVGLSCTVLFAYLFKIARPRKKKIDHLVILRKPPFNNVSRKCHNCGQDVLDDVYPWYAKRDPELYVYWRAFKTCGNPGCKLEVVRLMPINPRLKTLHPCEKNLLEKRFARAKWEKFFIRSELNSADQPDEIELKCTGGCGCRTKINRPRWTVHEPAKLVETRLKCGTCKKMRTWLPLSEGYQTIADSSLQRLWAKFQKEGCQLGDYPRRPDIWFANHRISTRILFLKDAKKDEMVKADNAAQ</sequence>
<reference evidence="2" key="1">
    <citation type="journal article" date="2017" name="Nat. Microbiol.">
        <title>Global analysis of biosynthetic gene clusters reveals vast potential of secondary metabolite production in Penicillium species.</title>
        <authorList>
            <person name="Nielsen J.C."/>
            <person name="Grijseels S."/>
            <person name="Prigent S."/>
            <person name="Ji B."/>
            <person name="Dainat J."/>
            <person name="Nielsen K.F."/>
            <person name="Frisvad J.C."/>
            <person name="Workman M."/>
            <person name="Nielsen J."/>
        </authorList>
    </citation>
    <scope>NUCLEOTIDE SEQUENCE [LARGE SCALE GENOMIC DNA]</scope>
    <source>
        <strain evidence="2">IBT 24891</strain>
    </source>
</reference>
<dbReference type="OrthoDB" id="4364636at2759"/>
<dbReference type="Proteomes" id="UP000191285">
    <property type="component" value="Unassembled WGS sequence"/>
</dbReference>
<gene>
    <name evidence="1" type="ORF">PENSTE_c002G00959</name>
</gene>
<accession>A0A1V6TSU4</accession>